<dbReference type="OrthoDB" id="14246at2759"/>
<dbReference type="GO" id="GO:0032511">
    <property type="term" value="P:late endosome to vacuole transport via multivesicular body sorting pathway"/>
    <property type="evidence" value="ECO:0007669"/>
    <property type="project" value="EnsemblFungi"/>
</dbReference>
<evidence type="ECO:0000256" key="3">
    <source>
        <dbReference type="ARBA" id="ARBA00022692"/>
    </source>
</evidence>
<dbReference type="PANTHER" id="PTHR12050:SF0">
    <property type="entry name" value="RH04491P"/>
    <property type="match status" value="1"/>
</dbReference>
<feature type="transmembrane region" description="Helical" evidence="6">
    <location>
        <begin position="6"/>
        <end position="27"/>
    </location>
</feature>
<dbReference type="Proteomes" id="UP000053201">
    <property type="component" value="Unassembled WGS sequence"/>
</dbReference>
<dbReference type="PROSITE" id="PS51257">
    <property type="entry name" value="PROKAR_LIPOPROTEIN"/>
    <property type="match status" value="1"/>
</dbReference>
<evidence type="ECO:0000256" key="6">
    <source>
        <dbReference type="SAM" id="Phobius"/>
    </source>
</evidence>
<feature type="transmembrane region" description="Helical" evidence="6">
    <location>
        <begin position="34"/>
        <end position="54"/>
    </location>
</feature>
<dbReference type="EMBL" id="KQ257457">
    <property type="protein sequence ID" value="KNC99555.1"/>
    <property type="molecule type" value="Genomic_DNA"/>
</dbReference>
<dbReference type="eggNOG" id="KOG2174">
    <property type="taxonomic scope" value="Eukaryota"/>
</dbReference>
<evidence type="ECO:0000256" key="4">
    <source>
        <dbReference type="ARBA" id="ARBA00022989"/>
    </source>
</evidence>
<evidence type="ECO:0000313" key="7">
    <source>
        <dbReference type="EMBL" id="KNC99555.1"/>
    </source>
</evidence>
<dbReference type="RefSeq" id="XP_016607595.1">
    <property type="nucleotide sequence ID" value="XM_016753185.1"/>
</dbReference>
<evidence type="ECO:0000256" key="2">
    <source>
        <dbReference type="ARBA" id="ARBA00005645"/>
    </source>
</evidence>
<proteinExistence type="inferred from homology"/>
<keyword evidence="4 6" id="KW-1133">Transmembrane helix</keyword>
<organism evidence="7 8">
    <name type="scientific">Spizellomyces punctatus (strain DAOM BR117)</name>
    <dbReference type="NCBI Taxonomy" id="645134"/>
    <lineage>
        <taxon>Eukaryota</taxon>
        <taxon>Fungi</taxon>
        <taxon>Fungi incertae sedis</taxon>
        <taxon>Chytridiomycota</taxon>
        <taxon>Chytridiomycota incertae sedis</taxon>
        <taxon>Chytridiomycetes</taxon>
        <taxon>Spizellomycetales</taxon>
        <taxon>Spizellomycetaceae</taxon>
        <taxon>Spizellomyces</taxon>
    </lineage>
</organism>
<feature type="transmembrane region" description="Helical" evidence="6">
    <location>
        <begin position="105"/>
        <end position="126"/>
    </location>
</feature>
<evidence type="ECO:0000256" key="5">
    <source>
        <dbReference type="ARBA" id="ARBA00023136"/>
    </source>
</evidence>
<evidence type="ECO:0000313" key="8">
    <source>
        <dbReference type="Proteomes" id="UP000053201"/>
    </source>
</evidence>
<dbReference type="GO" id="GO:0034424">
    <property type="term" value="C:Vps55/Vps68 complex"/>
    <property type="evidence" value="ECO:0007669"/>
    <property type="project" value="EnsemblFungi"/>
</dbReference>
<sequence>MAGMKTIIGLAFLLATGILLVILSCALYENWLPLLVVLTYVLAPIPNMLCQRIAQGGGRDIWADSSDHRGILEAGYFITAFFVVSGFGLPVVLAHANKIAFEAMILSFTGGLLVYGTILGYVHFFVTVEEPYF</sequence>
<protein>
    <recommendedName>
        <fullName evidence="9">Vacuolar protein sorting 55</fullName>
    </recommendedName>
</protein>
<dbReference type="AlphaFoldDB" id="A0A0L0HDK3"/>
<dbReference type="InterPro" id="IPR007262">
    <property type="entry name" value="Vps55/LEPROT"/>
</dbReference>
<comment type="subcellular location">
    <subcellularLocation>
        <location evidence="1">Membrane</location>
        <topology evidence="1">Multi-pass membrane protein</topology>
    </subcellularLocation>
</comment>
<feature type="transmembrane region" description="Helical" evidence="6">
    <location>
        <begin position="74"/>
        <end position="93"/>
    </location>
</feature>
<keyword evidence="8" id="KW-1185">Reference proteome</keyword>
<keyword evidence="3 6" id="KW-0812">Transmembrane</keyword>
<dbReference type="Pfam" id="PF04133">
    <property type="entry name" value="Vps55"/>
    <property type="match status" value="1"/>
</dbReference>
<dbReference type="InParanoid" id="A0A0L0HDK3"/>
<gene>
    <name evidence="7" type="ORF">SPPG_04944</name>
</gene>
<dbReference type="GO" id="GO:0005770">
    <property type="term" value="C:late endosome"/>
    <property type="evidence" value="ECO:0007669"/>
    <property type="project" value="EnsemblFungi"/>
</dbReference>
<keyword evidence="5 6" id="KW-0472">Membrane</keyword>
<dbReference type="OMA" id="ICARCAN"/>
<dbReference type="VEuPathDB" id="FungiDB:SPPG_04944"/>
<name>A0A0L0HDK3_SPIPD</name>
<comment type="similarity">
    <text evidence="2">Belongs to the OB-RGRP/VPS55 family.</text>
</comment>
<accession>A0A0L0HDK3</accession>
<dbReference type="GeneID" id="27688369"/>
<evidence type="ECO:0008006" key="9">
    <source>
        <dbReference type="Google" id="ProtNLM"/>
    </source>
</evidence>
<dbReference type="PANTHER" id="PTHR12050">
    <property type="entry name" value="LEPTIN RECEPTOR-RELATED"/>
    <property type="match status" value="1"/>
</dbReference>
<dbReference type="FunCoup" id="A0A0L0HDK3">
    <property type="interactions" value="296"/>
</dbReference>
<evidence type="ECO:0000256" key="1">
    <source>
        <dbReference type="ARBA" id="ARBA00004141"/>
    </source>
</evidence>
<reference evidence="7 8" key="1">
    <citation type="submission" date="2009-08" db="EMBL/GenBank/DDBJ databases">
        <title>The Genome Sequence of Spizellomyces punctatus strain DAOM BR117.</title>
        <authorList>
            <consortium name="The Broad Institute Genome Sequencing Platform"/>
            <person name="Russ C."/>
            <person name="Cuomo C."/>
            <person name="Shea T."/>
            <person name="Young S.K."/>
            <person name="Zeng Q."/>
            <person name="Koehrsen M."/>
            <person name="Haas B."/>
            <person name="Borodovsky M."/>
            <person name="Guigo R."/>
            <person name="Alvarado L."/>
            <person name="Berlin A."/>
            <person name="Bochicchio J."/>
            <person name="Borenstein D."/>
            <person name="Chapman S."/>
            <person name="Chen Z."/>
            <person name="Engels R."/>
            <person name="Freedman E."/>
            <person name="Gellesch M."/>
            <person name="Goldberg J."/>
            <person name="Griggs A."/>
            <person name="Gujja S."/>
            <person name="Heiman D."/>
            <person name="Hepburn T."/>
            <person name="Howarth C."/>
            <person name="Jen D."/>
            <person name="Larson L."/>
            <person name="Lewis B."/>
            <person name="Mehta T."/>
            <person name="Park D."/>
            <person name="Pearson M."/>
            <person name="Roberts A."/>
            <person name="Saif S."/>
            <person name="Shenoy N."/>
            <person name="Sisk P."/>
            <person name="Stolte C."/>
            <person name="Sykes S."/>
            <person name="Thomson T."/>
            <person name="Walk T."/>
            <person name="White J."/>
            <person name="Yandava C."/>
            <person name="Burger G."/>
            <person name="Gray M.W."/>
            <person name="Holland P.W.H."/>
            <person name="King N."/>
            <person name="Lang F.B.F."/>
            <person name="Roger A.J."/>
            <person name="Ruiz-Trillo I."/>
            <person name="Lander E."/>
            <person name="Nusbaum C."/>
        </authorList>
    </citation>
    <scope>NUCLEOTIDE SEQUENCE [LARGE SCALE GENOMIC DNA]</scope>
    <source>
        <strain evidence="7 8">DAOM BR117</strain>
    </source>
</reference>